<gene>
    <name evidence="3" type="ORF">TOLI1172_LOCUS9397</name>
</gene>
<feature type="transmembrane region" description="Helical" evidence="2">
    <location>
        <begin position="406"/>
        <end position="426"/>
    </location>
</feature>
<feature type="transmembrane region" description="Helical" evidence="2">
    <location>
        <begin position="497"/>
        <end position="518"/>
    </location>
</feature>
<reference evidence="3" key="1">
    <citation type="submission" date="2021-01" db="EMBL/GenBank/DDBJ databases">
        <authorList>
            <person name="Corre E."/>
            <person name="Pelletier E."/>
            <person name="Niang G."/>
            <person name="Scheremetjew M."/>
            <person name="Finn R."/>
            <person name="Kale V."/>
            <person name="Holt S."/>
            <person name="Cochrane G."/>
            <person name="Meng A."/>
            <person name="Brown T."/>
            <person name="Cohen L."/>
        </authorList>
    </citation>
    <scope>NUCLEOTIDE SEQUENCE</scope>
    <source>
        <strain evidence="3">CCMP3278</strain>
    </source>
</reference>
<keyword evidence="2" id="KW-0472">Membrane</keyword>
<evidence type="ECO:0000256" key="2">
    <source>
        <dbReference type="SAM" id="Phobius"/>
    </source>
</evidence>
<feature type="transmembrane region" description="Helical" evidence="2">
    <location>
        <begin position="189"/>
        <end position="206"/>
    </location>
</feature>
<sequence>MKMPNNLVVNSSSMRGTGVKNGSKRVLGSNAKRTTALQNPLTFRTSLFLSFFTQILRFFSLYLLHSLFHNTFSYSLSFTFTQYLPLYVFFLPFFLFPSAITLSILQKPFQTISSLFLSTPNDNPLRILSLRTKILFTSFIHCISSLLFLIGILRCGPFHAVLLQGIELPLLYFYALIFQTRMHKSKTKTRGAILLFIGYLLVWIDARKADHNGNQNVDQNVDLERNFIDNREHSSLMRNGTQELFHRMEHAVRNKSEMMIEKAKAGFHRVSEEFQEIKKNQKQNPFLNTNQFHDDDEFLEKVPRNADDSTRKHPHNETEQLNPQMHSHIRKLLAIVPEISNTNVSKMSMIEAQDEIDVNSENHCHSKHLESGVIFVIISSILTQLFREYNRKLSLEIGGAKKYYSVTLLLSTFLSILMSIFVNVVSMKSHSIQGFSVLNVKFLLCIIFSSLFYLGFPFYTRGFIASSLTHSMHVVSNSLIPVITAAFLSIFHYGTEIITKWICISVLCQIYGLFLMTYQNQNEFTQLHSTSILDQTHTC</sequence>
<protein>
    <submittedName>
        <fullName evidence="3">Uncharacterized protein</fullName>
    </submittedName>
</protein>
<name>A0A7S1EUQ7_9RHOD</name>
<evidence type="ECO:0000313" key="3">
    <source>
        <dbReference type="EMBL" id="CAD8824998.1"/>
    </source>
</evidence>
<organism evidence="3">
    <name type="scientific">Timspurckia oligopyrenoides</name>
    <dbReference type="NCBI Taxonomy" id="708627"/>
    <lineage>
        <taxon>Eukaryota</taxon>
        <taxon>Rhodophyta</taxon>
        <taxon>Bangiophyceae</taxon>
        <taxon>Porphyridiales</taxon>
        <taxon>Porphyridiaceae</taxon>
        <taxon>Timspurckia</taxon>
    </lineage>
</organism>
<feature type="transmembrane region" description="Helical" evidence="2">
    <location>
        <begin position="471"/>
        <end position="491"/>
    </location>
</feature>
<proteinExistence type="predicted"/>
<keyword evidence="2" id="KW-0812">Transmembrane</keyword>
<feature type="region of interest" description="Disordered" evidence="1">
    <location>
        <begin position="1"/>
        <end position="25"/>
    </location>
</feature>
<feature type="transmembrane region" description="Helical" evidence="2">
    <location>
        <begin position="158"/>
        <end position="177"/>
    </location>
</feature>
<keyword evidence="2" id="KW-1133">Transmembrane helix</keyword>
<feature type="transmembrane region" description="Helical" evidence="2">
    <location>
        <begin position="134"/>
        <end position="152"/>
    </location>
</feature>
<dbReference type="AlphaFoldDB" id="A0A7S1EUQ7"/>
<evidence type="ECO:0000256" key="1">
    <source>
        <dbReference type="SAM" id="MobiDB-lite"/>
    </source>
</evidence>
<dbReference type="EMBL" id="HBFP01013007">
    <property type="protein sequence ID" value="CAD8824998.1"/>
    <property type="molecule type" value="Transcribed_RNA"/>
</dbReference>
<accession>A0A7S1EUQ7</accession>
<feature type="transmembrane region" description="Helical" evidence="2">
    <location>
        <begin position="84"/>
        <end position="105"/>
    </location>
</feature>
<feature type="transmembrane region" description="Helical" evidence="2">
    <location>
        <begin position="41"/>
        <end position="64"/>
    </location>
</feature>
<feature type="transmembrane region" description="Helical" evidence="2">
    <location>
        <begin position="438"/>
        <end position="459"/>
    </location>
</feature>